<dbReference type="PANTHER" id="PTHR28069">
    <property type="entry name" value="GH20023P"/>
    <property type="match status" value="1"/>
</dbReference>
<dbReference type="Pfam" id="PF13824">
    <property type="entry name" value="zf-Mss51"/>
    <property type="match status" value="1"/>
</dbReference>
<protein>
    <recommendedName>
        <fullName evidence="1">Mitochondrial splicing suppressor 51 zinc-finger domain-containing protein</fullName>
    </recommendedName>
</protein>
<dbReference type="PANTHER" id="PTHR28069:SF1">
    <property type="entry name" value="PROTEIN MSS51, MITOCHONDRIAL"/>
    <property type="match status" value="1"/>
</dbReference>
<reference evidence="2 3" key="1">
    <citation type="submission" date="2018-06" db="EMBL/GenBank/DDBJ databases">
        <title>Genome Sequence of the Brown Rot Fungal Pathogen Monilinia fructigena.</title>
        <authorList>
            <person name="Landi L."/>
            <person name="De Miccolis Angelini R.M."/>
            <person name="Pollastro S."/>
            <person name="Abate D."/>
            <person name="Faretra F."/>
            <person name="Romanazzi G."/>
        </authorList>
    </citation>
    <scope>NUCLEOTIDE SEQUENCE [LARGE SCALE GENOMIC DNA]</scope>
    <source>
        <strain evidence="2 3">Mfrg269</strain>
    </source>
</reference>
<dbReference type="AlphaFoldDB" id="A0A395IDP4"/>
<organism evidence="2 3">
    <name type="scientific">Monilinia fructigena</name>
    <dbReference type="NCBI Taxonomy" id="38457"/>
    <lineage>
        <taxon>Eukaryota</taxon>
        <taxon>Fungi</taxon>
        <taxon>Dikarya</taxon>
        <taxon>Ascomycota</taxon>
        <taxon>Pezizomycotina</taxon>
        <taxon>Leotiomycetes</taxon>
        <taxon>Helotiales</taxon>
        <taxon>Sclerotiniaceae</taxon>
        <taxon>Monilinia</taxon>
    </lineage>
</organism>
<sequence>MPTVHTQTITKLDCQQTQTILKLGNRPQARYHRLTSVTSVRIVEYQFHAQREHWADDYEAHLEICDTLREINEDDHDLRSGRFFPEFEYPGDQIEEAMVNMTNWDTLLFSREFKAINDERSLRQATRLLTYPLTIGVYSMN</sequence>
<dbReference type="GO" id="GO:0033617">
    <property type="term" value="P:mitochondrial respiratory chain complex IV assembly"/>
    <property type="evidence" value="ECO:0007669"/>
    <property type="project" value="TreeGrafter"/>
</dbReference>
<dbReference type="OrthoDB" id="5282002at2759"/>
<comment type="caution">
    <text evidence="2">The sequence shown here is derived from an EMBL/GenBank/DDBJ whole genome shotgun (WGS) entry which is preliminary data.</text>
</comment>
<dbReference type="InterPro" id="IPR032717">
    <property type="entry name" value="Mss51_Znf"/>
</dbReference>
<evidence type="ECO:0000313" key="2">
    <source>
        <dbReference type="EMBL" id="RAL58497.1"/>
    </source>
</evidence>
<accession>A0A395IDP4</accession>
<dbReference type="Proteomes" id="UP000249056">
    <property type="component" value="Unassembled WGS sequence"/>
</dbReference>
<feature type="domain" description="Mitochondrial splicing suppressor 51 zinc-finger" evidence="1">
    <location>
        <begin position="47"/>
        <end position="78"/>
    </location>
</feature>
<keyword evidence="3" id="KW-1185">Reference proteome</keyword>
<gene>
    <name evidence="2" type="ORF">DID88_005201</name>
</gene>
<dbReference type="EMBL" id="QKRW01000080">
    <property type="protein sequence ID" value="RAL58497.1"/>
    <property type="molecule type" value="Genomic_DNA"/>
</dbReference>
<evidence type="ECO:0000313" key="3">
    <source>
        <dbReference type="Proteomes" id="UP000249056"/>
    </source>
</evidence>
<evidence type="ECO:0000259" key="1">
    <source>
        <dbReference type="Pfam" id="PF13824"/>
    </source>
</evidence>
<proteinExistence type="predicted"/>
<dbReference type="GO" id="GO:0005739">
    <property type="term" value="C:mitochondrion"/>
    <property type="evidence" value="ECO:0007669"/>
    <property type="project" value="GOC"/>
</dbReference>
<name>A0A395IDP4_9HELO</name>